<protein>
    <recommendedName>
        <fullName evidence="3">BTB domain-containing protein</fullName>
    </recommendedName>
</protein>
<name>A0A371D902_9APHY</name>
<organism evidence="1 2">
    <name type="scientific">Lentinus brumalis</name>
    <dbReference type="NCBI Taxonomy" id="2498619"/>
    <lineage>
        <taxon>Eukaryota</taxon>
        <taxon>Fungi</taxon>
        <taxon>Dikarya</taxon>
        <taxon>Basidiomycota</taxon>
        <taxon>Agaricomycotina</taxon>
        <taxon>Agaricomycetes</taxon>
        <taxon>Polyporales</taxon>
        <taxon>Polyporaceae</taxon>
        <taxon>Lentinus</taxon>
    </lineage>
</organism>
<proteinExistence type="predicted"/>
<gene>
    <name evidence="1" type="ORF">OH76DRAFT_1404223</name>
</gene>
<dbReference type="EMBL" id="KZ857408">
    <property type="protein sequence ID" value="RDX49013.1"/>
    <property type="molecule type" value="Genomic_DNA"/>
</dbReference>
<evidence type="ECO:0000313" key="1">
    <source>
        <dbReference type="EMBL" id="RDX49013.1"/>
    </source>
</evidence>
<evidence type="ECO:0000313" key="2">
    <source>
        <dbReference type="Proteomes" id="UP000256964"/>
    </source>
</evidence>
<keyword evidence="2" id="KW-1185">Reference proteome</keyword>
<evidence type="ECO:0008006" key="3">
    <source>
        <dbReference type="Google" id="ProtNLM"/>
    </source>
</evidence>
<dbReference type="Proteomes" id="UP000256964">
    <property type="component" value="Unassembled WGS sequence"/>
</dbReference>
<reference evidence="1 2" key="1">
    <citation type="journal article" date="2018" name="Biotechnol. Biofuels">
        <title>Integrative visual omics of the white-rot fungus Polyporus brumalis exposes the biotechnological potential of its oxidative enzymes for delignifying raw plant biomass.</title>
        <authorList>
            <person name="Miyauchi S."/>
            <person name="Rancon A."/>
            <person name="Drula E."/>
            <person name="Hage H."/>
            <person name="Chaduli D."/>
            <person name="Favel A."/>
            <person name="Grisel S."/>
            <person name="Henrissat B."/>
            <person name="Herpoel-Gimbert I."/>
            <person name="Ruiz-Duenas F.J."/>
            <person name="Chevret D."/>
            <person name="Hainaut M."/>
            <person name="Lin J."/>
            <person name="Wang M."/>
            <person name="Pangilinan J."/>
            <person name="Lipzen A."/>
            <person name="Lesage-Meessen L."/>
            <person name="Navarro D."/>
            <person name="Riley R."/>
            <person name="Grigoriev I.V."/>
            <person name="Zhou S."/>
            <person name="Raouche S."/>
            <person name="Rosso M.N."/>
        </authorList>
    </citation>
    <scope>NUCLEOTIDE SEQUENCE [LARGE SCALE GENOMIC DNA]</scope>
    <source>
        <strain evidence="1 2">BRFM 1820</strain>
    </source>
</reference>
<accession>A0A371D902</accession>
<dbReference type="AlphaFoldDB" id="A0A371D902"/>
<dbReference type="OrthoDB" id="2797394at2759"/>
<sequence length="371" mass="41426">MSNDVLTADPNWIVRLLAPDSGPGDSPASYMGIRIYPEPEVIICIKAGDEGSWVFRIYEASFLESSVHLHSLEQGIRRFLPSANTILAVHLGDCAPDFVKYLELFNLWRHPGIQLGMDTTPGEEQFESVPNNFRLRLEEGVVAMRELLALFFKWYFTDDYTTFMGAFRTSMAPGPVSHDHAIGIVNLARRYSIPSMLPVALMACMQIADPQLLVDGYCDPDGDHEHLDSDDIARLYAAQRRFYRRTISVVRQMFAPEPSEHCTSADGVKCKAALIQLTMEALRRLEAMPLPFEILWHGAKLVTALPEGEGLCSGCADMVRGRAEELNLETWRSLPCLLQLPLVGWGQGACDTHNSPSEHAIAPACRFPVEY</sequence>